<evidence type="ECO:0000313" key="3">
    <source>
        <dbReference type="Proteomes" id="UP000185639"/>
    </source>
</evidence>
<dbReference type="InterPro" id="IPR047589">
    <property type="entry name" value="DUF11_rpt"/>
</dbReference>
<proteinExistence type="predicted"/>
<keyword evidence="3" id="KW-1185">Reference proteome</keyword>
<dbReference type="EMBL" id="FTOH01000001">
    <property type="protein sequence ID" value="SIS45551.1"/>
    <property type="molecule type" value="Genomic_DNA"/>
</dbReference>
<dbReference type="STRING" id="484498.SAMN05421686_101466"/>
<evidence type="ECO:0000256" key="1">
    <source>
        <dbReference type="SAM" id="SignalP"/>
    </source>
</evidence>
<dbReference type="RefSeq" id="WP_076514081.1">
    <property type="nucleotide sequence ID" value="NZ_FTOH01000001.1"/>
</dbReference>
<dbReference type="OrthoDB" id="8455960at2"/>
<feature type="chain" id="PRO_5012771839" evidence="1">
    <location>
        <begin position="23"/>
        <end position="326"/>
    </location>
</feature>
<accession>A0A1N7J8H8</accession>
<keyword evidence="1" id="KW-0732">Signal</keyword>
<reference evidence="3" key="1">
    <citation type="submission" date="2017-01" db="EMBL/GenBank/DDBJ databases">
        <authorList>
            <person name="Varghese N."/>
            <person name="Submissions S."/>
        </authorList>
    </citation>
    <scope>NUCLEOTIDE SEQUENCE [LARGE SCALE GENOMIC DNA]</scope>
    <source>
        <strain evidence="3">DSM 24913</strain>
    </source>
</reference>
<dbReference type="NCBIfam" id="TIGR01451">
    <property type="entry name" value="B_ant_repeat"/>
    <property type="match status" value="1"/>
</dbReference>
<organism evidence="2 3">
    <name type="scientific">Thalassolituus maritimus</name>
    <dbReference type="NCBI Taxonomy" id="484498"/>
    <lineage>
        <taxon>Bacteria</taxon>
        <taxon>Pseudomonadati</taxon>
        <taxon>Pseudomonadota</taxon>
        <taxon>Gammaproteobacteria</taxon>
        <taxon>Oceanospirillales</taxon>
        <taxon>Oceanospirillaceae</taxon>
        <taxon>Thalassolituus</taxon>
    </lineage>
</organism>
<dbReference type="Proteomes" id="UP000185639">
    <property type="component" value="Unassembled WGS sequence"/>
</dbReference>
<evidence type="ECO:0000313" key="2">
    <source>
        <dbReference type="EMBL" id="SIS45551.1"/>
    </source>
</evidence>
<protein>
    <submittedName>
        <fullName evidence="2">Conserved repeat domain-containing protein</fullName>
    </submittedName>
</protein>
<sequence>MKTISKIALLTAGLAASTATWAAGTDAGAIITNTATATFDDPATGNTGSTSATAPDITVAELINVNVTAENTVPVETQPGGANQVLEFTVTNTGNGTEAFTLTAANLAGDDFDAESVTVYLDSNNDGVFNAGDQVVTADLVLDADESATVFIVGNIPGTAATGQQAELELTATSATPGAATAAPGTLLPGQGTNTPAGAVVGTAVTDTDTGTFVVGTLITNAYVDLDKSIESRQDPFGGTTDIPGTVVTYLITATAVNGDVNNLVVADSIPLSMTLVADSVTIDGAAKTDVAGDDEVDVAGSDVSVDLGTLTENTTVEIRLQAEIN</sequence>
<dbReference type="AlphaFoldDB" id="A0A1N7J8H8"/>
<name>A0A1N7J8H8_9GAMM</name>
<gene>
    <name evidence="2" type="ORF">SAMN05421686_101466</name>
</gene>
<feature type="signal peptide" evidence="1">
    <location>
        <begin position="1"/>
        <end position="22"/>
    </location>
</feature>